<name>A0A098EQA9_9BACL</name>
<dbReference type="Pfam" id="PF07228">
    <property type="entry name" value="SpoIIE"/>
    <property type="match status" value="1"/>
</dbReference>
<feature type="domain" description="PPM-type phosphatase" evidence="1">
    <location>
        <begin position="8"/>
        <end position="197"/>
    </location>
</feature>
<dbReference type="STRING" id="1499687.BN1080_02983"/>
<dbReference type="InterPro" id="IPR039248">
    <property type="entry name" value="Ptase_RsbX"/>
</dbReference>
<dbReference type="PANTHER" id="PTHR35801">
    <property type="entry name" value="PHOSPHOSERINE PHOSPHATASE RSBX"/>
    <property type="match status" value="1"/>
</dbReference>
<dbReference type="InterPro" id="IPR036457">
    <property type="entry name" value="PPM-type-like_dom_sf"/>
</dbReference>
<accession>A0A098EQA9</accession>
<evidence type="ECO:0000259" key="1">
    <source>
        <dbReference type="SMART" id="SM00331"/>
    </source>
</evidence>
<gene>
    <name evidence="2" type="ORF">BN1080_02983</name>
</gene>
<keyword evidence="3" id="KW-1185">Reference proteome</keyword>
<dbReference type="InterPro" id="IPR001932">
    <property type="entry name" value="PPM-type_phosphatase-like_dom"/>
</dbReference>
<dbReference type="PANTHER" id="PTHR35801:SF1">
    <property type="entry name" value="PHOSPHOSERINE PHOSPHATASE RSBX"/>
    <property type="match status" value="1"/>
</dbReference>
<dbReference type="RefSeq" id="WP_052653109.1">
    <property type="nucleotide sequence ID" value="NZ_CCXS01000001.1"/>
</dbReference>
<sequence length="199" mass="22855">MEKIQHSFVEACIFNEAKKGNYESGDSYHTVLTDDYFICSIADGLGNGPVARESSQVIPQILKEYHHETIDELMQRFNKLMVQKRGAAVAIFKVDFKKKTLEYSCVGNIRFYLYRKGTNEMIYPLPVMGYLSGRPQKLRTQLYTYVEDDLFLIHSDGVELRNPKAMMRQAGIPERLYYDILRSIETGDDATFIAGSLLK</sequence>
<dbReference type="SUPFAM" id="SSF81606">
    <property type="entry name" value="PP2C-like"/>
    <property type="match status" value="1"/>
</dbReference>
<proteinExistence type="predicted"/>
<dbReference type="EMBL" id="CCXS01000001">
    <property type="protein sequence ID" value="CEG23965.1"/>
    <property type="molecule type" value="Genomic_DNA"/>
</dbReference>
<evidence type="ECO:0000313" key="2">
    <source>
        <dbReference type="EMBL" id="CEG23965.1"/>
    </source>
</evidence>
<organism evidence="2 3">
    <name type="scientific">Planococcus massiliensis</name>
    <dbReference type="NCBI Taxonomy" id="1499687"/>
    <lineage>
        <taxon>Bacteria</taxon>
        <taxon>Bacillati</taxon>
        <taxon>Bacillota</taxon>
        <taxon>Bacilli</taxon>
        <taxon>Bacillales</taxon>
        <taxon>Caryophanaceae</taxon>
        <taxon>Planococcus</taxon>
    </lineage>
</organism>
<dbReference type="OrthoDB" id="1090916at2"/>
<dbReference type="SMART" id="SM00331">
    <property type="entry name" value="PP2C_SIG"/>
    <property type="match status" value="1"/>
</dbReference>
<dbReference type="AlphaFoldDB" id="A0A098EQA9"/>
<protein>
    <submittedName>
        <fullName evidence="2">Stage II sporulation protein E (SpoIIE)</fullName>
    </submittedName>
</protein>
<dbReference type="Proteomes" id="UP000043699">
    <property type="component" value="Unassembled WGS sequence"/>
</dbReference>
<reference evidence="2 3" key="1">
    <citation type="submission" date="2014-09" db="EMBL/GenBank/DDBJ databases">
        <authorList>
            <person name="Urmite Genomes Urmite Genomes"/>
        </authorList>
    </citation>
    <scope>NUCLEOTIDE SEQUENCE [LARGE SCALE GENOMIC DNA]</scope>
    <source>
        <strain evidence="2 3">ES2</strain>
    </source>
</reference>
<evidence type="ECO:0000313" key="3">
    <source>
        <dbReference type="Proteomes" id="UP000043699"/>
    </source>
</evidence>
<dbReference type="Gene3D" id="3.60.40.10">
    <property type="entry name" value="PPM-type phosphatase domain"/>
    <property type="match status" value="1"/>
</dbReference>